<evidence type="ECO:0000256" key="1">
    <source>
        <dbReference type="SAM" id="MobiDB-lite"/>
    </source>
</evidence>
<dbReference type="OrthoDB" id="5297995at2"/>
<accession>A0A2W1K3Q4</accession>
<comment type="caution">
    <text evidence="2">The sequence shown here is derived from an EMBL/GenBank/DDBJ whole genome shotgun (WGS) entry which is preliminary data.</text>
</comment>
<dbReference type="RefSeq" id="WP_012536622.1">
    <property type="nucleotide sequence ID" value="NZ_AP025160.1"/>
</dbReference>
<dbReference type="Proteomes" id="UP000248886">
    <property type="component" value="Unassembled WGS sequence"/>
</dbReference>
<protein>
    <submittedName>
        <fullName evidence="2">Uncharacterized protein</fullName>
    </submittedName>
</protein>
<gene>
    <name evidence="2" type="ORF">DN052_08195</name>
</gene>
<feature type="region of interest" description="Disordered" evidence="1">
    <location>
        <begin position="1"/>
        <end position="20"/>
    </location>
</feature>
<organism evidence="2 3">
    <name type="scientific">Acidithiobacillus ferrooxidans</name>
    <name type="common">Thiobacillus ferrooxidans</name>
    <dbReference type="NCBI Taxonomy" id="920"/>
    <lineage>
        <taxon>Bacteria</taxon>
        <taxon>Pseudomonadati</taxon>
        <taxon>Pseudomonadota</taxon>
        <taxon>Acidithiobacillia</taxon>
        <taxon>Acidithiobacillales</taxon>
        <taxon>Acidithiobacillaceae</taxon>
        <taxon>Acidithiobacillus</taxon>
    </lineage>
</organism>
<sequence length="224" mass="24997">MTNVHPFPKDRSGKSTKANRKERGLAGGYPAFHLPDIHNEPVDVLMAVIQAGGLYLTPTAERPADDLPTTHLLRTIDGLNALTDAANVLIDYAMRHPAEFPQEDVDSLARRGEQAHKVMHKLDEMLPSDDFIMTIDSYGPDLMAEYATNAAIIVVSAFALDIMAHYDESFIQTGKDKRKAMFRDFQGAYQEAQDECLSRSEGHEFLIKELTSAQRALKKLLKEP</sequence>
<feature type="compositionally biased region" description="Basic and acidic residues" evidence="1">
    <location>
        <begin position="7"/>
        <end position="20"/>
    </location>
</feature>
<proteinExistence type="predicted"/>
<dbReference type="AlphaFoldDB" id="A0A2W1K3Q4"/>
<name>A0A2W1K3Q4_ACIFR</name>
<evidence type="ECO:0000313" key="3">
    <source>
        <dbReference type="Proteomes" id="UP000248886"/>
    </source>
</evidence>
<evidence type="ECO:0000313" key="2">
    <source>
        <dbReference type="EMBL" id="PZD81253.1"/>
    </source>
</evidence>
<dbReference type="EMBL" id="QKQP01000002">
    <property type="protein sequence ID" value="PZD81253.1"/>
    <property type="molecule type" value="Genomic_DNA"/>
</dbReference>
<reference evidence="2 3" key="1">
    <citation type="submission" date="2018-06" db="EMBL/GenBank/DDBJ databases">
        <title>Draft sequence of Acidithiobacillus ferrooxidans CCM 4253.</title>
        <authorList>
            <person name="Moya-Beltran A."/>
            <person name="Castro M."/>
            <person name="Covarrubias P.C."/>
            <person name="Issotta F."/>
            <person name="Janiczek O."/>
            <person name="Mandl M."/>
            <person name="Kucera J."/>
            <person name="Quatrini R."/>
        </authorList>
    </citation>
    <scope>NUCLEOTIDE SEQUENCE [LARGE SCALE GENOMIC DNA]</scope>
    <source>
        <strain evidence="2 3">CCM 4253</strain>
    </source>
</reference>